<dbReference type="RefSeq" id="XP_030998103.1">
    <property type="nucleotide sequence ID" value="XM_031138408.1"/>
</dbReference>
<dbReference type="AlphaFoldDB" id="A0A507B283"/>
<accession>A0A507B283</accession>
<reference evidence="2 3" key="1">
    <citation type="submission" date="2019-06" db="EMBL/GenBank/DDBJ databases">
        <title>Draft genome sequence of the filamentous fungus Phialemoniopsis curvata isolated from diesel fuel.</title>
        <authorList>
            <person name="Varaljay V.A."/>
            <person name="Lyon W.J."/>
            <person name="Crouch A.L."/>
            <person name="Drake C.E."/>
            <person name="Hollomon J.M."/>
            <person name="Nadeau L.J."/>
            <person name="Nunn H.S."/>
            <person name="Stevenson B.S."/>
            <person name="Bojanowski C.L."/>
            <person name="Crookes-Goodson W.J."/>
        </authorList>
    </citation>
    <scope>NUCLEOTIDE SEQUENCE [LARGE SCALE GENOMIC DNA]</scope>
    <source>
        <strain evidence="2 3">D216</strain>
    </source>
</reference>
<comment type="caution">
    <text evidence="2">The sequence shown here is derived from an EMBL/GenBank/DDBJ whole genome shotgun (WGS) entry which is preliminary data.</text>
</comment>
<sequence>MDWDRRTEIWSDFEYDRFSYQPREATVLCKFELEKVEVVSKSLVTAHDWDQWLETGPVARDGPPKAGICIIRGKPTLPNISPSIYDLPFKKHIFSRIIDQFHILPTIVRTILRDVAHFSIQEHDNERKGRMISCTARTSTLLRDDMAISSTFLVDAKLSLVVVFGCGKAQKDKIENRLGRLNAADDNHPLLVLGMFAEMERIRLQKDAERLLGRFALRASRDHDLDLDMSKAKMTEFLKMCYESRELISHILAFKLQAKKVIHSAEEMDKSERLAERWSPWAGVQIQTRLSDVLNELEGNIEDCRMIMDNMSLTMQTSWNHFAREDNKANLSLARASTNLSMDMRRDSSQMRSNALLTMVFLPLTTLAVSHQSHIERFAPGAEARADLRQSIFSTTFFNWGQTDGHAIVSGYIWVFVVLAVGITTITVGAWYYATHRASRKEEERQRRETLGYGMEAIV</sequence>
<dbReference type="EMBL" id="SKBQ01000018">
    <property type="protein sequence ID" value="TPX16392.1"/>
    <property type="molecule type" value="Genomic_DNA"/>
</dbReference>
<dbReference type="STRING" id="1093900.A0A507B283"/>
<organism evidence="2 3">
    <name type="scientific">Thyridium curvatum</name>
    <dbReference type="NCBI Taxonomy" id="1093900"/>
    <lineage>
        <taxon>Eukaryota</taxon>
        <taxon>Fungi</taxon>
        <taxon>Dikarya</taxon>
        <taxon>Ascomycota</taxon>
        <taxon>Pezizomycotina</taxon>
        <taxon>Sordariomycetes</taxon>
        <taxon>Sordariomycetidae</taxon>
        <taxon>Thyridiales</taxon>
        <taxon>Thyridiaceae</taxon>
        <taxon>Thyridium</taxon>
    </lineage>
</organism>
<proteinExistence type="predicted"/>
<name>A0A507B283_9PEZI</name>
<evidence type="ECO:0000313" key="3">
    <source>
        <dbReference type="Proteomes" id="UP000319257"/>
    </source>
</evidence>
<keyword evidence="3" id="KW-1185">Reference proteome</keyword>
<dbReference type="InParanoid" id="A0A507B283"/>
<keyword evidence="1" id="KW-0812">Transmembrane</keyword>
<feature type="transmembrane region" description="Helical" evidence="1">
    <location>
        <begin position="412"/>
        <end position="434"/>
    </location>
</feature>
<dbReference type="Proteomes" id="UP000319257">
    <property type="component" value="Unassembled WGS sequence"/>
</dbReference>
<feature type="transmembrane region" description="Helical" evidence="1">
    <location>
        <begin position="354"/>
        <end position="371"/>
    </location>
</feature>
<keyword evidence="1" id="KW-1133">Transmembrane helix</keyword>
<protein>
    <submittedName>
        <fullName evidence="2">Uncharacterized protein</fullName>
    </submittedName>
</protein>
<keyword evidence="1" id="KW-0472">Membrane</keyword>
<dbReference type="OrthoDB" id="3561681at2759"/>
<evidence type="ECO:0000313" key="2">
    <source>
        <dbReference type="EMBL" id="TPX16392.1"/>
    </source>
</evidence>
<evidence type="ECO:0000256" key="1">
    <source>
        <dbReference type="SAM" id="Phobius"/>
    </source>
</evidence>
<dbReference type="GeneID" id="41971488"/>
<gene>
    <name evidence="2" type="ORF">E0L32_004041</name>
</gene>